<proteinExistence type="predicted"/>
<keyword evidence="2" id="KW-1185">Reference proteome</keyword>
<dbReference type="KEGG" id="msd:MYSTI_07450"/>
<dbReference type="AlphaFoldDB" id="L7UMD9"/>
<dbReference type="HOGENOM" id="CLU_055771_2_1_7"/>
<evidence type="ECO:0000313" key="1">
    <source>
        <dbReference type="EMBL" id="AGC48722.1"/>
    </source>
</evidence>
<evidence type="ECO:0000313" key="2">
    <source>
        <dbReference type="Proteomes" id="UP000011131"/>
    </source>
</evidence>
<gene>
    <name evidence="1" type="ordered locus">MYSTI_07450</name>
</gene>
<protein>
    <recommendedName>
        <fullName evidence="3">Glycolipid-binding domain-containing protein</fullName>
    </recommendedName>
</protein>
<accession>L7UMD9</accession>
<dbReference type="eggNOG" id="COG3554">
    <property type="taxonomic scope" value="Bacteria"/>
</dbReference>
<dbReference type="SUPFAM" id="SSF159275">
    <property type="entry name" value="PA1994-like"/>
    <property type="match status" value="1"/>
</dbReference>
<dbReference type="STRING" id="1278073.MYSTI_07450"/>
<dbReference type="RefSeq" id="WP_015352975.1">
    <property type="nucleotide sequence ID" value="NC_020126.1"/>
</dbReference>
<dbReference type="Proteomes" id="UP000011131">
    <property type="component" value="Chromosome"/>
</dbReference>
<dbReference type="Pfam" id="PF06475">
    <property type="entry name" value="Glycolipid_bind"/>
    <property type="match status" value="1"/>
</dbReference>
<dbReference type="PATRIC" id="fig|1278073.3.peg.7569"/>
<reference evidence="1 2" key="1">
    <citation type="journal article" date="2013" name="Genome Announc.">
        <title>Complete genome sequence of Myxococcus stipitatus strain DSM 14675, a fruiting myxobacterium.</title>
        <authorList>
            <person name="Huntley S."/>
            <person name="Kneip S."/>
            <person name="Treuner-Lange A."/>
            <person name="Sogaard-Andersen L."/>
        </authorList>
    </citation>
    <scope>NUCLEOTIDE SEQUENCE [LARGE SCALE GENOMIC DNA]</scope>
    <source>
        <strain evidence="2">DSM 14675 / JCM 12634 / Mx s8</strain>
    </source>
</reference>
<dbReference type="OrthoDB" id="9814791at2"/>
<sequence>MHPPRFDSSRTRRCLRAWQWTRQDVSGSEYCELWELDEGWGLAGSVVLAEEGVPCLAEYAVETDARWLTREARILLHRGGVSQSLVLRADARRRWWRGDEEVPQFRGCTDVDLAFTPSTNTLPIRRLALEVGQAQEVTAAWVRMPDLSLAPLPQRYTRLASTRYRYESTGGSFVAEVETDALGLVTRYPPAWERVAEAVPDTGGGFR</sequence>
<dbReference type="EMBL" id="CP004025">
    <property type="protein sequence ID" value="AGC48722.1"/>
    <property type="molecule type" value="Genomic_DNA"/>
</dbReference>
<organism evidence="1 2">
    <name type="scientific">Myxococcus stipitatus (strain DSM 14675 / JCM 12634 / Mx s8)</name>
    <dbReference type="NCBI Taxonomy" id="1278073"/>
    <lineage>
        <taxon>Bacteria</taxon>
        <taxon>Pseudomonadati</taxon>
        <taxon>Myxococcota</taxon>
        <taxon>Myxococcia</taxon>
        <taxon>Myxococcales</taxon>
        <taxon>Cystobacterineae</taxon>
        <taxon>Myxococcaceae</taxon>
        <taxon>Myxococcus</taxon>
    </lineage>
</organism>
<evidence type="ECO:0008006" key="3">
    <source>
        <dbReference type="Google" id="ProtNLM"/>
    </source>
</evidence>
<name>L7UMD9_MYXSD</name>
<dbReference type="InterPro" id="IPR009467">
    <property type="entry name" value="Glycolipid-bd_prot_put"/>
</dbReference>